<feature type="binding site" evidence="8">
    <location>
        <begin position="591"/>
        <end position="594"/>
    </location>
    <ligand>
        <name>GTP</name>
        <dbReference type="ChEBI" id="CHEBI:37565"/>
    </ligand>
</feature>
<keyword evidence="5 8" id="KW-0547">Nucleotide-binding</keyword>
<evidence type="ECO:0000256" key="10">
    <source>
        <dbReference type="SAM" id="MobiDB-lite"/>
    </source>
</evidence>
<proteinExistence type="inferred from homology"/>
<feature type="compositionally biased region" description="Gly residues" evidence="10">
    <location>
        <begin position="363"/>
        <end position="375"/>
    </location>
</feature>
<dbReference type="InterPro" id="IPR000795">
    <property type="entry name" value="T_Tr_GTP-bd_dom"/>
</dbReference>
<feature type="compositionally biased region" description="Basic and acidic residues" evidence="10">
    <location>
        <begin position="334"/>
        <end position="352"/>
    </location>
</feature>
<dbReference type="RefSeq" id="WP_039410687.1">
    <property type="nucleotide sequence ID" value="NZ_CP010310.2"/>
</dbReference>
<dbReference type="Proteomes" id="UP000035086">
    <property type="component" value="Chromosome"/>
</dbReference>
<evidence type="ECO:0000256" key="3">
    <source>
        <dbReference type="ARBA" id="ARBA00022490"/>
    </source>
</evidence>
<feature type="compositionally biased region" description="Basic and acidic residues" evidence="10">
    <location>
        <begin position="193"/>
        <end position="202"/>
    </location>
</feature>
<dbReference type="Gene3D" id="2.40.30.10">
    <property type="entry name" value="Translation factors"/>
    <property type="match status" value="2"/>
</dbReference>
<gene>
    <name evidence="8 13" type="primary">infB</name>
    <name evidence="13" type="ORF">NCTC13159_00334</name>
    <name evidence="12" type="ORF">RO07_19370</name>
</gene>
<dbReference type="Proteomes" id="UP000254589">
    <property type="component" value="Unassembled WGS sequence"/>
</dbReference>
<dbReference type="CDD" id="cd03702">
    <property type="entry name" value="IF2_mtIF2_II"/>
    <property type="match status" value="1"/>
</dbReference>
<dbReference type="InterPro" id="IPR053905">
    <property type="entry name" value="EF-G-like_DII"/>
</dbReference>
<evidence type="ECO:0000256" key="7">
    <source>
        <dbReference type="ARBA" id="ARBA00023134"/>
    </source>
</evidence>
<feature type="region of interest" description="Disordered" evidence="10">
    <location>
        <begin position="105"/>
        <end position="399"/>
    </location>
</feature>
<feature type="binding site" evidence="8">
    <location>
        <begin position="491"/>
        <end position="498"/>
    </location>
    <ligand>
        <name>GTP</name>
        <dbReference type="ChEBI" id="CHEBI:37565"/>
    </ligand>
</feature>
<dbReference type="KEGG" id="ppul:RO07_19370"/>
<dbReference type="FunFam" id="3.40.50.10050:FF:000001">
    <property type="entry name" value="Translation initiation factor IF-2"/>
    <property type="match status" value="1"/>
</dbReference>
<dbReference type="EMBL" id="UGSJ01000001">
    <property type="protein sequence ID" value="SUA88884.1"/>
    <property type="molecule type" value="Genomic_DNA"/>
</dbReference>
<dbReference type="InterPro" id="IPR027417">
    <property type="entry name" value="P-loop_NTPase"/>
</dbReference>
<evidence type="ECO:0000256" key="1">
    <source>
        <dbReference type="ARBA" id="ARBA00007733"/>
    </source>
</evidence>
<evidence type="ECO:0000313" key="13">
    <source>
        <dbReference type="EMBL" id="SUA88884.1"/>
    </source>
</evidence>
<evidence type="ECO:0000313" key="14">
    <source>
        <dbReference type="Proteomes" id="UP000035086"/>
    </source>
</evidence>
<keyword evidence="14" id="KW-1185">Reference proteome</keyword>
<dbReference type="InterPro" id="IPR036925">
    <property type="entry name" value="TIF_IF2_dom3_sf"/>
</dbReference>
<dbReference type="FunFam" id="3.40.50.300:FF:000019">
    <property type="entry name" value="Translation initiation factor IF-2"/>
    <property type="match status" value="1"/>
</dbReference>
<reference evidence="14" key="1">
    <citation type="submission" date="2014-12" db="EMBL/GenBank/DDBJ databases">
        <title>Complete Genome Sequencing of Pandoraea pulmonicola DSM 16583.</title>
        <authorList>
            <person name="Chan K.-G."/>
        </authorList>
    </citation>
    <scope>NUCLEOTIDE SEQUENCE [LARGE SCALE GENOMIC DNA]</scope>
    <source>
        <strain evidence="14">DSM 16583</strain>
    </source>
</reference>
<feature type="compositionally biased region" description="Basic and acidic residues" evidence="10">
    <location>
        <begin position="378"/>
        <end position="389"/>
    </location>
</feature>
<dbReference type="SUPFAM" id="SSF50447">
    <property type="entry name" value="Translation proteins"/>
    <property type="match status" value="2"/>
</dbReference>
<dbReference type="FunFam" id="2.40.30.10:FF:000008">
    <property type="entry name" value="Translation initiation factor IF-2"/>
    <property type="match status" value="1"/>
</dbReference>
<feature type="compositionally biased region" description="Basic and acidic residues" evidence="10">
    <location>
        <begin position="247"/>
        <end position="271"/>
    </location>
</feature>
<dbReference type="NCBIfam" id="TIGR00487">
    <property type="entry name" value="IF-2"/>
    <property type="match status" value="1"/>
</dbReference>
<dbReference type="SUPFAM" id="SSF52540">
    <property type="entry name" value="P-loop containing nucleoside triphosphate hydrolases"/>
    <property type="match status" value="1"/>
</dbReference>
<dbReference type="InterPro" id="IPR009061">
    <property type="entry name" value="DNA-bd_dom_put_sf"/>
</dbReference>
<comment type="subcellular location">
    <subcellularLocation>
        <location evidence="8">Cytoplasm</location>
    </subcellularLocation>
</comment>
<dbReference type="Gene3D" id="3.40.50.10050">
    <property type="entry name" value="Translation initiation factor IF- 2, domain 3"/>
    <property type="match status" value="1"/>
</dbReference>
<dbReference type="InterPro" id="IPR009000">
    <property type="entry name" value="Transl_B-barrel_sf"/>
</dbReference>
<evidence type="ECO:0000256" key="9">
    <source>
        <dbReference type="RuleBase" id="RU000644"/>
    </source>
</evidence>
<dbReference type="InterPro" id="IPR015760">
    <property type="entry name" value="TIF_IF2"/>
</dbReference>
<feature type="domain" description="Tr-type G" evidence="11">
    <location>
        <begin position="482"/>
        <end position="651"/>
    </location>
</feature>
<comment type="function">
    <text evidence="8 9">One of the essential components for the initiation of protein synthesis. Protects formylmethionyl-tRNA from spontaneous hydrolysis and promotes its binding to the 30S ribosomal subunits. Also involved in the hydrolysis of GTP during the formation of the 70S ribosomal complex.</text>
</comment>
<dbReference type="InterPro" id="IPR013575">
    <property type="entry name" value="IF2_assoc_dom_bac"/>
</dbReference>
<dbReference type="GO" id="GO:0005829">
    <property type="term" value="C:cytosol"/>
    <property type="evidence" value="ECO:0007669"/>
    <property type="project" value="TreeGrafter"/>
</dbReference>
<dbReference type="FunFam" id="2.40.30.10:FF:000007">
    <property type="entry name" value="Translation initiation factor IF-2"/>
    <property type="match status" value="1"/>
</dbReference>
<evidence type="ECO:0000313" key="12">
    <source>
        <dbReference type="EMBL" id="AJC22109.1"/>
    </source>
</evidence>
<dbReference type="HAMAP" id="MF_00100_B">
    <property type="entry name" value="IF_2_B"/>
    <property type="match status" value="1"/>
</dbReference>
<protein>
    <recommendedName>
        <fullName evidence="2 8">Translation initiation factor IF-2</fullName>
    </recommendedName>
</protein>
<dbReference type="GO" id="GO:0003924">
    <property type="term" value="F:GTPase activity"/>
    <property type="evidence" value="ECO:0007669"/>
    <property type="project" value="UniProtKB-UniRule"/>
</dbReference>
<feature type="compositionally biased region" description="Basic and acidic residues" evidence="10">
    <location>
        <begin position="115"/>
        <end position="171"/>
    </location>
</feature>
<evidence type="ECO:0000259" key="11">
    <source>
        <dbReference type="PROSITE" id="PS51722"/>
    </source>
</evidence>
<dbReference type="GO" id="GO:0003743">
    <property type="term" value="F:translation initiation factor activity"/>
    <property type="evidence" value="ECO:0007669"/>
    <property type="project" value="UniProtKB-UniRule"/>
</dbReference>
<feature type="compositionally biased region" description="Basic and acidic residues" evidence="10">
    <location>
        <begin position="221"/>
        <end position="239"/>
    </location>
</feature>
<keyword evidence="4 8" id="KW-0396">Initiation factor</keyword>
<dbReference type="InterPro" id="IPR006847">
    <property type="entry name" value="IF2_N"/>
</dbReference>
<dbReference type="Pfam" id="PF11987">
    <property type="entry name" value="IF-2"/>
    <property type="match status" value="1"/>
</dbReference>
<dbReference type="Pfam" id="PF22042">
    <property type="entry name" value="EF-G_D2"/>
    <property type="match status" value="1"/>
</dbReference>
<evidence type="ECO:0000313" key="15">
    <source>
        <dbReference type="Proteomes" id="UP000254589"/>
    </source>
</evidence>
<dbReference type="InterPro" id="IPR023115">
    <property type="entry name" value="TIF_IF2_dom3"/>
</dbReference>
<reference evidence="12" key="2">
    <citation type="submission" date="2016-11" db="EMBL/GenBank/DDBJ databases">
        <title>Complete Genome Sequencing of Pandoraea pulmonicola DSM 16583.</title>
        <authorList>
            <person name="Chan K.-G."/>
        </authorList>
    </citation>
    <scope>NUCLEOTIDE SEQUENCE</scope>
    <source>
        <strain evidence="12">DSM 16583</strain>
    </source>
</reference>
<dbReference type="CDD" id="cd01887">
    <property type="entry name" value="IF2_eIF5B"/>
    <property type="match status" value="1"/>
</dbReference>
<keyword evidence="7 8" id="KW-0342">GTP-binding</keyword>
<feature type="binding site" evidence="8">
    <location>
        <begin position="537"/>
        <end position="541"/>
    </location>
    <ligand>
        <name>GTP</name>
        <dbReference type="ChEBI" id="CHEBI:37565"/>
    </ligand>
</feature>
<keyword evidence="3 8" id="KW-0963">Cytoplasm</keyword>
<dbReference type="NCBIfam" id="TIGR00231">
    <property type="entry name" value="small_GTP"/>
    <property type="match status" value="1"/>
</dbReference>
<dbReference type="InterPro" id="IPR000178">
    <property type="entry name" value="TF_IF2_bacterial-like"/>
</dbReference>
<evidence type="ECO:0000256" key="8">
    <source>
        <dbReference type="HAMAP-Rule" id="MF_00100"/>
    </source>
</evidence>
<evidence type="ECO:0000256" key="2">
    <source>
        <dbReference type="ARBA" id="ARBA00020675"/>
    </source>
</evidence>
<evidence type="ECO:0000256" key="4">
    <source>
        <dbReference type="ARBA" id="ARBA00022540"/>
    </source>
</evidence>
<evidence type="ECO:0000256" key="6">
    <source>
        <dbReference type="ARBA" id="ARBA00022917"/>
    </source>
</evidence>
<name>A0AAJ4Z8T6_PANPU</name>
<dbReference type="Pfam" id="PF04760">
    <property type="entry name" value="IF2_N"/>
    <property type="match status" value="2"/>
</dbReference>
<dbReference type="CDD" id="cd03692">
    <property type="entry name" value="mtIF2_IVc"/>
    <property type="match status" value="1"/>
</dbReference>
<evidence type="ECO:0000256" key="5">
    <source>
        <dbReference type="ARBA" id="ARBA00022741"/>
    </source>
</evidence>
<dbReference type="InterPro" id="IPR044145">
    <property type="entry name" value="IF2_II"/>
</dbReference>
<feature type="compositionally biased region" description="Low complexity" evidence="10">
    <location>
        <begin position="323"/>
        <end position="333"/>
    </location>
</feature>
<dbReference type="InterPro" id="IPR005225">
    <property type="entry name" value="Small_GTP-bd"/>
</dbReference>
<reference evidence="13 15" key="3">
    <citation type="submission" date="2018-06" db="EMBL/GenBank/DDBJ databases">
        <authorList>
            <consortium name="Pathogen Informatics"/>
            <person name="Doyle S."/>
        </authorList>
    </citation>
    <scope>NUCLEOTIDE SEQUENCE [LARGE SCALE GENOMIC DNA]</scope>
    <source>
        <strain evidence="13 15">NCTC13159</strain>
    </source>
</reference>
<comment type="similarity">
    <text evidence="1 8 9">Belongs to the TRAFAC class translation factor GTPase superfamily. Classic translation factor GTPase family. IF-2 subfamily.</text>
</comment>
<organism evidence="13 15">
    <name type="scientific">Pandoraea pulmonicola</name>
    <dbReference type="NCBI Taxonomy" id="93221"/>
    <lineage>
        <taxon>Bacteria</taxon>
        <taxon>Pseudomonadati</taxon>
        <taxon>Pseudomonadota</taxon>
        <taxon>Betaproteobacteria</taxon>
        <taxon>Burkholderiales</taxon>
        <taxon>Burkholderiaceae</taxon>
        <taxon>Pandoraea</taxon>
    </lineage>
</organism>
<dbReference type="GO" id="GO:0005525">
    <property type="term" value="F:GTP binding"/>
    <property type="evidence" value="ECO:0007669"/>
    <property type="project" value="UniProtKB-KW"/>
</dbReference>
<dbReference type="Gene3D" id="3.30.56.50">
    <property type="entry name" value="Putative DNA-binding domain, N-terminal subdomain of bacterial translation initiation factor IF2"/>
    <property type="match status" value="1"/>
</dbReference>
<dbReference type="Pfam" id="PF00009">
    <property type="entry name" value="GTP_EFTU"/>
    <property type="match status" value="1"/>
</dbReference>
<sequence length="982" mass="105010">MASINVAQFAAELKMPAGVLLEQLKAAGVDKLSADDSLTEADKARLLEHLRRSHGAGDGDKKKITLTRRQTSEIKQADATGKARTIQVEVRKKRTFVKRDDIAEGAESAAAAEDEALRQREEDARREAERLAAEAAELKRRQEQLEREEAERREREEKEAAERRAREEAERAAAAQVAEAQKAKAAEAQADAEADKVAKAEAEQAAQAEKAAADKAAAAKADAEREQARKASEEARAAAEKASAAADKARAEEEAIRKRRAAAEAEARAIREMMNAPRRVLKAPEPAPAAAAAAAKPEAKGTLHKPAKPEGAATAKPADKKPAAAAPATTAGAADKKDKKGGAWQKDADNRNKRGGMKTRGDTSGGSDGWRGGGRGGRRGDRHAQDDRQAFQAPTEPVVRDVHVPETISVADLAHKMSVKAAEVIKLMMKMGQMVTINQVLDQETAMIVVEELGHRAIAAKLDDPETLLELGNEASVAEALPRPPVVTVMGHVDHGKTSLLDYIRRAKVAAGEAGGITQHIGAYHVDTPRGTVTFLDTPGHEAFTAMRARGAQATDIVILVVAADDGVMPQTKEAIAHAKSAGVPIVVAINKIDKPEANPDRVKQELVAEGVVPEEYGGDSPFVPVSAKTGTGIDDLLENVLLQAEVLELKAPVDAPAKGIVIEAKLDKGKGPVATILVQSGTLNRGDMVLAGQAYGRVRAMLDETGKNAKEAGPSIPVEIQGLSEVPGAGEEVLVVQDERKAREIALFRQGKFRDVKLAKQQAAKLENMFEQMAEGEVKTLPLIIKADVQGSQEALAQSLNKLSTPEVRVQIVHAAVGGISESDVNLATASKAVIIGFNTRADALARKLAESNGIDIRYYNIIYDAVDEVKAAMSGMLAPEKKEEITGLIEVRQTFRVPKVGTVAGCMVLDGFVKRSSHVRVLRDNVVIFTGELDSLKRFKDDVKEVKSGFECGLSVKNFNDITEGDQLEAFEITEVARSL</sequence>
<dbReference type="SUPFAM" id="SSF46955">
    <property type="entry name" value="Putative DNA-binding domain"/>
    <property type="match status" value="1"/>
</dbReference>
<feature type="region of interest" description="G-domain" evidence="8">
    <location>
        <begin position="485"/>
        <end position="633"/>
    </location>
</feature>
<dbReference type="AlphaFoldDB" id="A0AAJ4Z8T6"/>
<accession>A0AAJ4Z8T6</accession>
<feature type="compositionally biased region" description="Low complexity" evidence="10">
    <location>
        <begin position="203"/>
        <end position="220"/>
    </location>
</feature>
<dbReference type="EMBL" id="CP010310">
    <property type="protein sequence ID" value="AJC22109.1"/>
    <property type="molecule type" value="Genomic_DNA"/>
</dbReference>
<dbReference type="PROSITE" id="PS01176">
    <property type="entry name" value="IF2"/>
    <property type="match status" value="1"/>
</dbReference>
<dbReference type="PROSITE" id="PS51722">
    <property type="entry name" value="G_TR_2"/>
    <property type="match status" value="1"/>
</dbReference>
<dbReference type="PANTHER" id="PTHR43381:SF5">
    <property type="entry name" value="TR-TYPE G DOMAIN-CONTAINING PROTEIN"/>
    <property type="match status" value="1"/>
</dbReference>
<keyword evidence="6 8" id="KW-0648">Protein biosynthesis</keyword>
<dbReference type="PANTHER" id="PTHR43381">
    <property type="entry name" value="TRANSLATION INITIATION FACTOR IF-2-RELATED"/>
    <property type="match status" value="1"/>
</dbReference>
<dbReference type="Pfam" id="PF08364">
    <property type="entry name" value="IF2_assoc"/>
    <property type="match status" value="1"/>
</dbReference>
<dbReference type="SUPFAM" id="SSF52156">
    <property type="entry name" value="Initiation factor IF2/eIF5b, domain 3"/>
    <property type="match status" value="1"/>
</dbReference>
<dbReference type="Gene3D" id="3.40.50.300">
    <property type="entry name" value="P-loop containing nucleotide triphosphate hydrolases"/>
    <property type="match status" value="1"/>
</dbReference>